<evidence type="ECO:0000313" key="2">
    <source>
        <dbReference type="EMBL" id="KOO25426.1"/>
    </source>
</evidence>
<feature type="compositionally biased region" description="Basic and acidic residues" evidence="1">
    <location>
        <begin position="59"/>
        <end position="70"/>
    </location>
</feature>
<name>A0A0M0JFR0_9EUKA</name>
<accession>A0A0M0JFR0</accession>
<sequence>MGRQSVRLGSKPHAENDKENTTNVAPLNTNALRKPEAQPNTARQQQPDSARGGQQSSRAIERARAGAADHVKVQPDAAPLHVLLEEWSFAFNGSRPLQLTGRVFSNAGGFEDGDVLEYTSQVVEVTGRIAMTKSGTTYYLGRPAGGLEQLRKQLWLCSRSGALGRDDGSSVPPLDPGNPLDGIKLGDVVPCAPVRLPKVPGWSHQSGVALLHNWSTERTCAGFVAVVGTVYNCPGSYDGAEGYKTSTVVDCRGRMLRTLEGAEYFLGRRVGADAEEKAAMIGTALLESEAAALGLLEDLLAV</sequence>
<feature type="compositionally biased region" description="Polar residues" evidence="1">
    <location>
        <begin position="21"/>
        <end position="31"/>
    </location>
</feature>
<dbReference type="Proteomes" id="UP000037460">
    <property type="component" value="Unassembled WGS sequence"/>
</dbReference>
<reference evidence="3" key="1">
    <citation type="journal article" date="2015" name="PLoS Genet.">
        <title>Genome Sequence and Transcriptome Analyses of Chrysochromulina tobin: Metabolic Tools for Enhanced Algal Fitness in the Prominent Order Prymnesiales (Haptophyceae).</title>
        <authorList>
            <person name="Hovde B.T."/>
            <person name="Deodato C.R."/>
            <person name="Hunsperger H.M."/>
            <person name="Ryken S.A."/>
            <person name="Yost W."/>
            <person name="Jha R.K."/>
            <person name="Patterson J."/>
            <person name="Monnat R.J. Jr."/>
            <person name="Barlow S.B."/>
            <person name="Starkenburg S.R."/>
            <person name="Cattolico R.A."/>
        </authorList>
    </citation>
    <scope>NUCLEOTIDE SEQUENCE</scope>
    <source>
        <strain evidence="3">CCMP291</strain>
    </source>
</reference>
<comment type="caution">
    <text evidence="2">The sequence shown here is derived from an EMBL/GenBank/DDBJ whole genome shotgun (WGS) entry which is preliminary data.</text>
</comment>
<keyword evidence="3" id="KW-1185">Reference proteome</keyword>
<evidence type="ECO:0000256" key="1">
    <source>
        <dbReference type="SAM" id="MobiDB-lite"/>
    </source>
</evidence>
<feature type="region of interest" description="Disordered" evidence="1">
    <location>
        <begin position="1"/>
        <end position="70"/>
    </location>
</feature>
<dbReference type="EMBL" id="JWZX01002976">
    <property type="protein sequence ID" value="KOO25426.1"/>
    <property type="molecule type" value="Genomic_DNA"/>
</dbReference>
<proteinExistence type="predicted"/>
<organism evidence="2 3">
    <name type="scientific">Chrysochromulina tobinii</name>
    <dbReference type="NCBI Taxonomy" id="1460289"/>
    <lineage>
        <taxon>Eukaryota</taxon>
        <taxon>Haptista</taxon>
        <taxon>Haptophyta</taxon>
        <taxon>Prymnesiophyceae</taxon>
        <taxon>Prymnesiales</taxon>
        <taxon>Chrysochromulinaceae</taxon>
        <taxon>Chrysochromulina</taxon>
    </lineage>
</organism>
<feature type="compositionally biased region" description="Polar residues" evidence="1">
    <location>
        <begin position="38"/>
        <end position="58"/>
    </location>
</feature>
<evidence type="ECO:0000313" key="3">
    <source>
        <dbReference type="Proteomes" id="UP000037460"/>
    </source>
</evidence>
<protein>
    <submittedName>
        <fullName evidence="2">Uncharacterized protein</fullName>
    </submittedName>
</protein>
<gene>
    <name evidence="2" type="ORF">Ctob_011820</name>
</gene>
<dbReference type="AlphaFoldDB" id="A0A0M0JFR0"/>